<dbReference type="STRING" id="1331196.A0A1B9IRG9"/>
<dbReference type="SUPFAM" id="SSF56112">
    <property type="entry name" value="Protein kinase-like (PK-like)"/>
    <property type="match status" value="1"/>
</dbReference>
<evidence type="ECO:0000313" key="1">
    <source>
        <dbReference type="EMBL" id="OCF58139.1"/>
    </source>
</evidence>
<dbReference type="Proteomes" id="UP000092583">
    <property type="component" value="Unassembled WGS sequence"/>
</dbReference>
<name>A0A1B9IRG9_9TREE</name>
<reference evidence="2" key="2">
    <citation type="submission" date="2013-12" db="EMBL/GenBank/DDBJ databases">
        <title>Evolution of pathogenesis and genome organization in the Tremellales.</title>
        <authorList>
            <person name="Cuomo C."/>
            <person name="Litvintseva A."/>
            <person name="Heitman J."/>
            <person name="Chen Y."/>
            <person name="Sun S."/>
            <person name="Springer D."/>
            <person name="Dromer F."/>
            <person name="Young S."/>
            <person name="Zeng Q."/>
            <person name="Chapman S."/>
            <person name="Gujja S."/>
            <person name="Saif S."/>
            <person name="Birren B."/>
        </authorList>
    </citation>
    <scope>NUCLEOTIDE SEQUENCE [LARGE SCALE GENOMIC DNA]</scope>
    <source>
        <strain evidence="2">CBS 10435</strain>
    </source>
</reference>
<gene>
    <name evidence="1" type="ORF">L486_04169</name>
</gene>
<protein>
    <recommendedName>
        <fullName evidence="3">Aminoglycoside phosphotransferase domain-containing protein</fullName>
    </recommendedName>
</protein>
<dbReference type="AlphaFoldDB" id="A0A1B9IRG9"/>
<evidence type="ECO:0008006" key="3">
    <source>
        <dbReference type="Google" id="ProtNLM"/>
    </source>
</evidence>
<organism evidence="1 2">
    <name type="scientific">Kwoniella mangroviensis CBS 10435</name>
    <dbReference type="NCBI Taxonomy" id="1331196"/>
    <lineage>
        <taxon>Eukaryota</taxon>
        <taxon>Fungi</taxon>
        <taxon>Dikarya</taxon>
        <taxon>Basidiomycota</taxon>
        <taxon>Agaricomycotina</taxon>
        <taxon>Tremellomycetes</taxon>
        <taxon>Tremellales</taxon>
        <taxon>Cryptococcaceae</taxon>
        <taxon>Kwoniella</taxon>
    </lineage>
</organism>
<evidence type="ECO:0000313" key="2">
    <source>
        <dbReference type="Proteomes" id="UP000092583"/>
    </source>
</evidence>
<dbReference type="OrthoDB" id="2564497at2759"/>
<accession>A0A1B9IRG9</accession>
<keyword evidence="2" id="KW-1185">Reference proteome</keyword>
<sequence>MKEPEISQLLSLLDEKVIVSEIETYIPDHKVTKVHIKSTEDTIVELRGGFDLLIKIDLEDVGGQSQSWFMRIRKRSSGRPYPDEVLRMNLESEVATCQALFEGGVDVPQTFPRPGDSKQHPKLIYCYQSFIPGDAWPPFDPVTKFNDPPNPPVDYLTLNHIKSVAKWFIQLEKVQFDKIGSPSFDTSGKIMVGPLVEGEPTKAIPPYFDGPFTSLKERYLNVIDSKLRLLRNRELVGPDSEIYSYLVLLELREIVENVKEHADDHSDHCRATEDGEVMGVIDWEWAYTTSKEEAFNSPDTLLPPNLSKTDDDHILTHREEALIQAYESLNRPDLAKCVREGRKYSRLMRCLHHAWASIHDIRAMRKGFKVDLVAGEA</sequence>
<dbReference type="PANTHER" id="PTHR21310:SF15">
    <property type="entry name" value="AMINOGLYCOSIDE PHOSPHOTRANSFERASE DOMAIN-CONTAINING PROTEIN"/>
    <property type="match status" value="1"/>
</dbReference>
<dbReference type="InterPro" id="IPR051678">
    <property type="entry name" value="AGP_Transferase"/>
</dbReference>
<reference evidence="1 2" key="1">
    <citation type="submission" date="2013-07" db="EMBL/GenBank/DDBJ databases">
        <title>The Genome Sequence of Kwoniella mangroviensis CBS10435.</title>
        <authorList>
            <consortium name="The Broad Institute Genome Sequencing Platform"/>
            <person name="Cuomo C."/>
            <person name="Litvintseva A."/>
            <person name="Chen Y."/>
            <person name="Heitman J."/>
            <person name="Sun S."/>
            <person name="Springer D."/>
            <person name="Dromer F."/>
            <person name="Young S.K."/>
            <person name="Zeng Q."/>
            <person name="Gargeya S."/>
            <person name="Fitzgerald M."/>
            <person name="Abouelleil A."/>
            <person name="Alvarado L."/>
            <person name="Berlin A.M."/>
            <person name="Chapman S.B."/>
            <person name="Dewar J."/>
            <person name="Goldberg J."/>
            <person name="Griggs A."/>
            <person name="Gujja S."/>
            <person name="Hansen M."/>
            <person name="Howarth C."/>
            <person name="Imamovic A."/>
            <person name="Larimer J."/>
            <person name="McCowan C."/>
            <person name="Murphy C."/>
            <person name="Pearson M."/>
            <person name="Priest M."/>
            <person name="Roberts A."/>
            <person name="Saif S."/>
            <person name="Shea T."/>
            <person name="Sykes S."/>
            <person name="Wortman J."/>
            <person name="Nusbaum C."/>
            <person name="Birren B."/>
        </authorList>
    </citation>
    <scope>NUCLEOTIDE SEQUENCE [LARGE SCALE GENOMIC DNA]</scope>
    <source>
        <strain evidence="1 2">CBS 10435</strain>
    </source>
</reference>
<dbReference type="PANTHER" id="PTHR21310">
    <property type="entry name" value="AMINOGLYCOSIDE PHOSPHOTRANSFERASE-RELATED-RELATED"/>
    <property type="match status" value="1"/>
</dbReference>
<proteinExistence type="predicted"/>
<dbReference type="EMBL" id="KI669462">
    <property type="protein sequence ID" value="OCF58139.1"/>
    <property type="molecule type" value="Genomic_DNA"/>
</dbReference>
<dbReference type="InterPro" id="IPR011009">
    <property type="entry name" value="Kinase-like_dom_sf"/>
</dbReference>